<feature type="region of interest" description="Disordered" evidence="1">
    <location>
        <begin position="169"/>
        <end position="202"/>
    </location>
</feature>
<evidence type="ECO:0000313" key="2">
    <source>
        <dbReference type="Proteomes" id="UP000694843"/>
    </source>
</evidence>
<feature type="compositionally biased region" description="Basic residues" evidence="1">
    <location>
        <begin position="187"/>
        <end position="197"/>
    </location>
</feature>
<dbReference type="RefSeq" id="XP_018007825.1">
    <property type="nucleotide sequence ID" value="XM_018152336.2"/>
</dbReference>
<proteinExistence type="predicted"/>
<organism evidence="2 3">
    <name type="scientific">Hyalella azteca</name>
    <name type="common">Amphipod</name>
    <dbReference type="NCBI Taxonomy" id="294128"/>
    <lineage>
        <taxon>Eukaryota</taxon>
        <taxon>Metazoa</taxon>
        <taxon>Ecdysozoa</taxon>
        <taxon>Arthropoda</taxon>
        <taxon>Crustacea</taxon>
        <taxon>Multicrustacea</taxon>
        <taxon>Malacostraca</taxon>
        <taxon>Eumalacostraca</taxon>
        <taxon>Peracarida</taxon>
        <taxon>Amphipoda</taxon>
        <taxon>Senticaudata</taxon>
        <taxon>Talitrida</taxon>
        <taxon>Talitroidea</taxon>
        <taxon>Hyalellidae</taxon>
        <taxon>Hyalella</taxon>
    </lineage>
</organism>
<dbReference type="AlphaFoldDB" id="A0A8B7N2M0"/>
<keyword evidence="2" id="KW-1185">Reference proteome</keyword>
<protein>
    <submittedName>
        <fullName evidence="3">Uncharacterized protein LOC108665564</fullName>
    </submittedName>
</protein>
<sequence>MKDKRRGSEDWYRPWVIRPDLLRAPDRTVRTPTGLGRDTGIPKGRSSSSTRINDIGAKLDILERGPTALNRMTAGYSLANLSQLTEDFPMDATGRFHSLCYTPELSLNRSLEDTIEDEEDEISLFSLQLSPRGDKSHTSHFFAKQKIVQKTLSLPFKYFENEWSESNKHSYSLGREGRSSILTNKTPNRRPHTRRCPSPHAKIANGVFLPSEARDEADAVSLNKLLNSKKKAASLVHEGLLRCHSGRSCTSVPDTKPPPNSPVDSAHKSELSASVNSSKSSDCRCSRDEPLEDHLQPNARQQITAAKASSHPVPAITDHLTTVRSTAIRARRGRGPSWSAGSVQRSACDTCPCHRAARPRSFREAGLSFGGAALAVMAAVDIQQPSAELYVPSAL</sequence>
<evidence type="ECO:0000256" key="1">
    <source>
        <dbReference type="SAM" id="MobiDB-lite"/>
    </source>
</evidence>
<gene>
    <name evidence="3" type="primary">LOC108665564</name>
</gene>
<evidence type="ECO:0000313" key="3">
    <source>
        <dbReference type="RefSeq" id="XP_018007825.1"/>
    </source>
</evidence>
<dbReference type="OrthoDB" id="10681471at2759"/>
<dbReference type="GeneID" id="108665564"/>
<dbReference type="Proteomes" id="UP000694843">
    <property type="component" value="Unplaced"/>
</dbReference>
<dbReference type="KEGG" id="hazt:108665564"/>
<feature type="compositionally biased region" description="Basic and acidic residues" evidence="1">
    <location>
        <begin position="281"/>
        <end position="295"/>
    </location>
</feature>
<name>A0A8B7N2M0_HYAAZ</name>
<accession>A0A8B7N2M0</accession>
<reference evidence="3" key="1">
    <citation type="submission" date="2025-08" db="UniProtKB">
        <authorList>
            <consortium name="RefSeq"/>
        </authorList>
    </citation>
    <scope>IDENTIFICATION</scope>
    <source>
        <tissue evidence="3">Whole organism</tissue>
    </source>
</reference>
<feature type="region of interest" description="Disordered" evidence="1">
    <location>
        <begin position="27"/>
        <end position="49"/>
    </location>
</feature>
<feature type="region of interest" description="Disordered" evidence="1">
    <location>
        <begin position="246"/>
        <end position="296"/>
    </location>
</feature>